<feature type="region of interest" description="Disordered" evidence="3">
    <location>
        <begin position="260"/>
        <end position="310"/>
    </location>
</feature>
<keyword evidence="5" id="KW-1185">Reference proteome</keyword>
<accession>A0A812J6D1</accession>
<organism evidence="4 5">
    <name type="scientific">Symbiodinium natans</name>
    <dbReference type="NCBI Taxonomy" id="878477"/>
    <lineage>
        <taxon>Eukaryota</taxon>
        <taxon>Sar</taxon>
        <taxon>Alveolata</taxon>
        <taxon>Dinophyceae</taxon>
        <taxon>Suessiales</taxon>
        <taxon>Symbiodiniaceae</taxon>
        <taxon>Symbiodinium</taxon>
    </lineage>
</organism>
<dbReference type="Gene3D" id="1.25.40.10">
    <property type="entry name" value="Tetratricopeptide repeat domain"/>
    <property type="match status" value="1"/>
</dbReference>
<keyword evidence="2" id="KW-0802">TPR repeat</keyword>
<evidence type="ECO:0000313" key="4">
    <source>
        <dbReference type="EMBL" id="CAE7194436.1"/>
    </source>
</evidence>
<dbReference type="OrthoDB" id="433738at2759"/>
<evidence type="ECO:0000256" key="2">
    <source>
        <dbReference type="ARBA" id="ARBA00022803"/>
    </source>
</evidence>
<dbReference type="SUPFAM" id="SSF48452">
    <property type="entry name" value="TPR-like"/>
    <property type="match status" value="1"/>
</dbReference>
<gene>
    <name evidence="4" type="primary">Fkbp5</name>
    <name evidence="4" type="ORF">SNAT2548_LOCUS5307</name>
</gene>
<protein>
    <submittedName>
        <fullName evidence="4">Fkbp5 protein</fullName>
    </submittedName>
</protein>
<dbReference type="EMBL" id="CAJNDS010000339">
    <property type="protein sequence ID" value="CAE7194436.1"/>
    <property type="molecule type" value="Genomic_DNA"/>
</dbReference>
<dbReference type="InterPro" id="IPR039663">
    <property type="entry name" value="AIP/AIPL1/TTC9"/>
</dbReference>
<dbReference type="SMART" id="SM00028">
    <property type="entry name" value="TPR"/>
    <property type="match status" value="2"/>
</dbReference>
<dbReference type="Proteomes" id="UP000604046">
    <property type="component" value="Unassembled WGS sequence"/>
</dbReference>
<evidence type="ECO:0000256" key="3">
    <source>
        <dbReference type="SAM" id="MobiDB-lite"/>
    </source>
</evidence>
<reference evidence="4" key="1">
    <citation type="submission" date="2021-02" db="EMBL/GenBank/DDBJ databases">
        <authorList>
            <person name="Dougan E. K."/>
            <person name="Rhodes N."/>
            <person name="Thang M."/>
            <person name="Chan C."/>
        </authorList>
    </citation>
    <scope>NUCLEOTIDE SEQUENCE</scope>
</reference>
<dbReference type="PANTHER" id="PTHR11242:SF0">
    <property type="entry name" value="TPR_REGION DOMAIN-CONTAINING PROTEIN"/>
    <property type="match status" value="1"/>
</dbReference>
<proteinExistence type="predicted"/>
<dbReference type="InterPro" id="IPR019734">
    <property type="entry name" value="TPR_rpt"/>
</dbReference>
<feature type="non-terminal residue" evidence="4">
    <location>
        <position position="1"/>
    </location>
</feature>
<evidence type="ECO:0000256" key="1">
    <source>
        <dbReference type="ARBA" id="ARBA00022737"/>
    </source>
</evidence>
<comment type="caution">
    <text evidence="4">The sequence shown here is derived from an EMBL/GenBank/DDBJ whole genome shotgun (WGS) entry which is preliminary data.</text>
</comment>
<dbReference type="InterPro" id="IPR011990">
    <property type="entry name" value="TPR-like_helical_dom_sf"/>
</dbReference>
<keyword evidence="1" id="KW-0677">Repeat</keyword>
<evidence type="ECO:0000313" key="5">
    <source>
        <dbReference type="Proteomes" id="UP000604046"/>
    </source>
</evidence>
<dbReference type="PANTHER" id="PTHR11242">
    <property type="entry name" value="ARYL HYDROCARBON RECEPTOR INTERACTING PROTEIN RELATED"/>
    <property type="match status" value="1"/>
</dbReference>
<sequence>MSHADWQRIVQEEVQLLDSQEPGADTGVTAEEAGDDCQGFADSSEKIAAATVQAPQEGQAGVRAILDLQPLQQPFLGIRHYPAGGYEFRINHSTKFPAIPVEEGETDIEAAYRVASKLRHAGREAFGDGTSVVSAQAAVDAWGQGILALHRLRNLNKRACAEGARLLESPSAEDVKELDLVLRLNITQALLKLKQYEFAVSHCDAALELDPRNVKGLWRKAKAVWALRCPGEALTALQDFLSVDPGNPAARAMLKEIEADEQKRKAKRVGPGAAQRTVPARPAPEAKTPASEDPVGASAAAQEPLRGTAK</sequence>
<dbReference type="AlphaFoldDB" id="A0A812J6D1"/>
<name>A0A812J6D1_9DINO</name>